<evidence type="ECO:0000256" key="2">
    <source>
        <dbReference type="ARBA" id="ARBA00022617"/>
    </source>
</evidence>
<dbReference type="Proteomes" id="UP000024284">
    <property type="component" value="Unassembled WGS sequence"/>
</dbReference>
<evidence type="ECO:0000256" key="1">
    <source>
        <dbReference type="ARBA" id="ARBA00022485"/>
    </source>
</evidence>
<dbReference type="AlphaFoldDB" id="A0A086PC79"/>
<evidence type="ECO:0000256" key="3">
    <source>
        <dbReference type="ARBA" id="ARBA00022723"/>
    </source>
</evidence>
<keyword evidence="9" id="KW-1185">Reference proteome</keyword>
<dbReference type="eggNOG" id="COG0155">
    <property type="taxonomic scope" value="Bacteria"/>
</dbReference>
<dbReference type="GO" id="GO:0016491">
    <property type="term" value="F:oxidoreductase activity"/>
    <property type="evidence" value="ECO:0007669"/>
    <property type="project" value="UniProtKB-KW"/>
</dbReference>
<protein>
    <submittedName>
        <fullName evidence="8">Precorrin-3B synthase</fullName>
    </submittedName>
</protein>
<keyword evidence="2" id="KW-0349">Heme</keyword>
<feature type="domain" description="Nitrite/Sulfite reductase ferredoxin-like" evidence="7">
    <location>
        <begin position="22"/>
        <end position="86"/>
    </location>
</feature>
<dbReference type="SUPFAM" id="SSF56014">
    <property type="entry name" value="Nitrite and sulphite reductase 4Fe-4S domain-like"/>
    <property type="match status" value="1"/>
</dbReference>
<proteinExistence type="predicted"/>
<dbReference type="InterPro" id="IPR051329">
    <property type="entry name" value="NIR_SIR_4Fe-4S"/>
</dbReference>
<dbReference type="GO" id="GO:0051539">
    <property type="term" value="F:4 iron, 4 sulfur cluster binding"/>
    <property type="evidence" value="ECO:0007669"/>
    <property type="project" value="UniProtKB-KW"/>
</dbReference>
<sequence>MQEQAQGAAAVRGWCPTAWRPMMAGDGLLVRVRPLLGRLSRAQAEGLCDAALRHGNGHIDVTNRAALQIRGVRADEHDALMERLVALGLARRNGDMAAPLIVNPDWTPGDATDSITSELIARAGELPDMPGKIGFAVDAGPAPVLTDAPADFRIERGMNGGLILRGDGRERGVPMNVSEAVSEIIALAQWFIASGGAIAGRMARHDTPPPVTPSEAPAPPRSRADCLAAVPGRYHAAPFGRIEAEALLAAMDDETRAIRLTPWRGLIVEGSSARSDDPADPRIGVDACPGAPACPQASVVTRDLAARLAPHVGGLHISGCAKGCARPKQAAVVLTGRDGRFDLARNARAGGQPERTDLSPTQILALFGAE</sequence>
<dbReference type="PATRIC" id="fig|1219045.3.peg.1213"/>
<keyword evidence="5" id="KW-0408">Iron</keyword>
<accession>A0A086PC79</accession>
<keyword evidence="6" id="KW-0411">Iron-sulfur</keyword>
<gene>
    <name evidence="8" type="ORF">BV98_001190</name>
</gene>
<dbReference type="Gene3D" id="3.90.480.20">
    <property type="match status" value="1"/>
</dbReference>
<dbReference type="PANTHER" id="PTHR32439:SF9">
    <property type="entry name" value="BLR3264 PROTEIN"/>
    <property type="match status" value="1"/>
</dbReference>
<dbReference type="SUPFAM" id="SSF55124">
    <property type="entry name" value="Nitrite/Sulfite reductase N-terminal domain-like"/>
    <property type="match status" value="1"/>
</dbReference>
<dbReference type="Gene3D" id="3.30.413.10">
    <property type="entry name" value="Sulfite Reductase Hemoprotein, domain 1"/>
    <property type="match status" value="1"/>
</dbReference>
<comment type="caution">
    <text evidence="8">The sequence shown here is derived from an EMBL/GenBank/DDBJ whole genome shotgun (WGS) entry which is preliminary data.</text>
</comment>
<evidence type="ECO:0000256" key="5">
    <source>
        <dbReference type="ARBA" id="ARBA00023004"/>
    </source>
</evidence>
<evidence type="ECO:0000259" key="7">
    <source>
        <dbReference type="Pfam" id="PF03460"/>
    </source>
</evidence>
<dbReference type="InterPro" id="IPR036136">
    <property type="entry name" value="Nit/Sulf_reduc_fer-like_dom_sf"/>
</dbReference>
<dbReference type="Pfam" id="PF03460">
    <property type="entry name" value="NIR_SIR_ferr"/>
    <property type="match status" value="1"/>
</dbReference>
<dbReference type="STRING" id="76947.GCA_002080435_03440"/>
<evidence type="ECO:0000256" key="4">
    <source>
        <dbReference type="ARBA" id="ARBA00023002"/>
    </source>
</evidence>
<keyword evidence="4" id="KW-0560">Oxidoreductase</keyword>
<dbReference type="InterPro" id="IPR005117">
    <property type="entry name" value="NiRdtase/SiRdtase_haem-b_fer"/>
</dbReference>
<evidence type="ECO:0000313" key="9">
    <source>
        <dbReference type="Proteomes" id="UP000024284"/>
    </source>
</evidence>
<reference evidence="8" key="1">
    <citation type="submission" date="2014-08" db="EMBL/GenBank/DDBJ databases">
        <title>Draft genome sequences of Sphingobium herbicidovorans.</title>
        <authorList>
            <person name="Gan H.M."/>
            <person name="Gan H.Y."/>
            <person name="Savka M.A."/>
        </authorList>
    </citation>
    <scope>NUCLEOTIDE SEQUENCE [LARGE SCALE GENOMIC DNA]</scope>
    <source>
        <strain evidence="8">NBRC 16415</strain>
    </source>
</reference>
<name>A0A086PC79_SPHHM</name>
<dbReference type="PANTHER" id="PTHR32439">
    <property type="entry name" value="FERREDOXIN--NITRITE REDUCTASE, CHLOROPLASTIC"/>
    <property type="match status" value="1"/>
</dbReference>
<dbReference type="GO" id="GO:0046872">
    <property type="term" value="F:metal ion binding"/>
    <property type="evidence" value="ECO:0007669"/>
    <property type="project" value="UniProtKB-KW"/>
</dbReference>
<evidence type="ECO:0000313" key="8">
    <source>
        <dbReference type="EMBL" id="KFG90997.1"/>
    </source>
</evidence>
<organism evidence="8 9">
    <name type="scientific">Sphingobium herbicidovorans (strain ATCC 700291 / DSM 11019 / CCUG 56400 / KCTC 2939 / LMG 18315 / NBRC 16415 / MH)</name>
    <name type="common">Sphingomonas herbicidovorans</name>
    <dbReference type="NCBI Taxonomy" id="1219045"/>
    <lineage>
        <taxon>Bacteria</taxon>
        <taxon>Pseudomonadati</taxon>
        <taxon>Pseudomonadota</taxon>
        <taxon>Alphaproteobacteria</taxon>
        <taxon>Sphingomonadales</taxon>
        <taxon>Sphingomonadaceae</taxon>
        <taxon>Sphingobium</taxon>
    </lineage>
</organism>
<dbReference type="InterPro" id="IPR045854">
    <property type="entry name" value="NO2/SO3_Rdtase_4Fe4S_sf"/>
</dbReference>
<evidence type="ECO:0000256" key="6">
    <source>
        <dbReference type="ARBA" id="ARBA00023014"/>
    </source>
</evidence>
<dbReference type="EMBL" id="JFZA02000007">
    <property type="protein sequence ID" value="KFG90997.1"/>
    <property type="molecule type" value="Genomic_DNA"/>
</dbReference>
<keyword evidence="1" id="KW-0004">4Fe-4S</keyword>
<keyword evidence="3" id="KW-0479">Metal-binding</keyword>